<comment type="caution">
    <text evidence="2">The sequence shown here is derived from an EMBL/GenBank/DDBJ whole genome shotgun (WGS) entry which is preliminary data.</text>
</comment>
<keyword evidence="3" id="KW-1185">Reference proteome</keyword>
<dbReference type="Proteomes" id="UP000257109">
    <property type="component" value="Unassembled WGS sequence"/>
</dbReference>
<feature type="non-terminal residue" evidence="2">
    <location>
        <position position="1"/>
    </location>
</feature>
<feature type="compositionally biased region" description="Basic and acidic residues" evidence="1">
    <location>
        <begin position="689"/>
        <end position="702"/>
    </location>
</feature>
<feature type="compositionally biased region" description="Basic residues" evidence="1">
    <location>
        <begin position="709"/>
        <end position="721"/>
    </location>
</feature>
<organism evidence="2 3">
    <name type="scientific">Mucuna pruriens</name>
    <name type="common">Velvet bean</name>
    <name type="synonym">Dolichos pruriens</name>
    <dbReference type="NCBI Taxonomy" id="157652"/>
    <lineage>
        <taxon>Eukaryota</taxon>
        <taxon>Viridiplantae</taxon>
        <taxon>Streptophyta</taxon>
        <taxon>Embryophyta</taxon>
        <taxon>Tracheophyta</taxon>
        <taxon>Spermatophyta</taxon>
        <taxon>Magnoliopsida</taxon>
        <taxon>eudicotyledons</taxon>
        <taxon>Gunneridae</taxon>
        <taxon>Pentapetalae</taxon>
        <taxon>rosids</taxon>
        <taxon>fabids</taxon>
        <taxon>Fabales</taxon>
        <taxon>Fabaceae</taxon>
        <taxon>Papilionoideae</taxon>
        <taxon>50 kb inversion clade</taxon>
        <taxon>NPAAA clade</taxon>
        <taxon>indigoferoid/millettioid clade</taxon>
        <taxon>Phaseoleae</taxon>
        <taxon>Mucuna</taxon>
    </lineage>
</organism>
<feature type="region of interest" description="Disordered" evidence="1">
    <location>
        <begin position="689"/>
        <end position="721"/>
    </location>
</feature>
<accession>A0A371GJC2</accession>
<feature type="compositionally biased region" description="Basic residues" evidence="1">
    <location>
        <begin position="374"/>
        <end position="386"/>
    </location>
</feature>
<feature type="compositionally biased region" description="Basic residues" evidence="1">
    <location>
        <begin position="445"/>
        <end position="458"/>
    </location>
</feature>
<dbReference type="EMBL" id="QJKJ01005340">
    <property type="protein sequence ID" value="RDX90626.1"/>
    <property type="molecule type" value="Genomic_DNA"/>
</dbReference>
<feature type="region of interest" description="Disordered" evidence="1">
    <location>
        <begin position="361"/>
        <end position="458"/>
    </location>
</feature>
<proteinExistence type="predicted"/>
<sequence length="721" mass="82089">MVSDITSSKSTIKSSKDVLTYVDHSGSFADTTSSQEPKPVKHIWVTCLLKVVVLIHINSLNCITTSEDDGMILIFWLSFPKFQGPRQLYTLIAEKKTWPADHPNIPRVLWQLQQLKLFVRYNILLPKRQNYLIPYQSKLVGLNLVRLKLPVGPTKPIPQLQPVDGILKLALQCSPCIQQLLLWHKIKLNCTGEKLEPQFQLLHISNLTQINQNNRKPQQPNSKPVALMKKLMPFILNIFKAQHCLRRSNHGFHLQKVTEAKFCGQHHNPEQRILNIVHKTFPQTTPHKAPALKPPRQHVEKPPICILNKIPNPRNYEKNHSQKLRNDEHKYNLQKVHHPIICRRRPPPILVPLRPYPGIKHTKHNNPHGGHNALQHHPHSKPHCLPRHQPILHPHIKQRLQKPQTTPSEENGQNPNLHSPILQSLPRVSSPLPSHNDSSLEKQYQHHPKPIKTPKQIPKRPLLHKPGLPHMLPPTTSSNKKVTPNIKRPLQLLKTPPTPKILINIVVVPPSAMRSSPIPTTINLALNSIINWLHHEVQKRVLTRNRGHHRLPRILVDEILQNSVQLVRHVVEDVADALRNEAQVRGLTPDQEVQRHVEKLAAEVGVAAASAVVGDPDVRLLPEVRTPRGIVFQQLLAKAAEHAAVKSIDVVRRRREAHLSVREVEDKVLALVANVVALEAEEERQPVEEVHVLPPLPERRSPEVANGAQRRHRRAHLGKAE</sequence>
<reference evidence="2" key="1">
    <citation type="submission" date="2018-05" db="EMBL/GenBank/DDBJ databases">
        <title>Draft genome of Mucuna pruriens seed.</title>
        <authorList>
            <person name="Nnadi N.E."/>
            <person name="Vos R."/>
            <person name="Hasami M.H."/>
            <person name="Devisetty U.K."/>
            <person name="Aguiy J.C."/>
        </authorList>
    </citation>
    <scope>NUCLEOTIDE SEQUENCE [LARGE SCALE GENOMIC DNA]</scope>
    <source>
        <strain evidence="2">JCA_2017</strain>
    </source>
</reference>
<gene>
    <name evidence="2" type="ORF">CR513_27489</name>
</gene>
<dbReference type="AlphaFoldDB" id="A0A371GJC2"/>
<feature type="compositionally biased region" description="Polar residues" evidence="1">
    <location>
        <begin position="401"/>
        <end position="417"/>
    </location>
</feature>
<evidence type="ECO:0000313" key="2">
    <source>
        <dbReference type="EMBL" id="RDX90626.1"/>
    </source>
</evidence>
<evidence type="ECO:0000256" key="1">
    <source>
        <dbReference type="SAM" id="MobiDB-lite"/>
    </source>
</evidence>
<evidence type="ECO:0000313" key="3">
    <source>
        <dbReference type="Proteomes" id="UP000257109"/>
    </source>
</evidence>
<dbReference type="OrthoDB" id="10614499at2759"/>
<name>A0A371GJC2_MUCPR</name>
<protein>
    <submittedName>
        <fullName evidence="2">Uncharacterized protein</fullName>
    </submittedName>
</protein>